<feature type="domain" description="5'-Nucleotidase C-terminal" evidence="3">
    <location>
        <begin position="373"/>
        <end position="538"/>
    </location>
</feature>
<dbReference type="InterPro" id="IPR006179">
    <property type="entry name" value="5_nucleotidase/apyrase"/>
</dbReference>
<keyword evidence="1" id="KW-0732">Signal</keyword>
<dbReference type="Pfam" id="PF00149">
    <property type="entry name" value="Metallophos"/>
    <property type="match status" value="2"/>
</dbReference>
<dbReference type="AlphaFoldDB" id="A0A538SFW6"/>
<evidence type="ECO:0000256" key="1">
    <source>
        <dbReference type="ARBA" id="ARBA00022729"/>
    </source>
</evidence>
<reference evidence="4 5" key="1">
    <citation type="journal article" date="2019" name="Nat. Microbiol.">
        <title>Mediterranean grassland soil C-N compound turnover is dependent on rainfall and depth, and is mediated by genomically divergent microorganisms.</title>
        <authorList>
            <person name="Diamond S."/>
            <person name="Andeer P.F."/>
            <person name="Li Z."/>
            <person name="Crits-Christoph A."/>
            <person name="Burstein D."/>
            <person name="Anantharaman K."/>
            <person name="Lane K.R."/>
            <person name="Thomas B.C."/>
            <person name="Pan C."/>
            <person name="Northen T.R."/>
            <person name="Banfield J.F."/>
        </authorList>
    </citation>
    <scope>NUCLEOTIDE SEQUENCE [LARGE SCALE GENOMIC DNA]</scope>
    <source>
        <strain evidence="4">WS_3</strain>
    </source>
</reference>
<evidence type="ECO:0000259" key="2">
    <source>
        <dbReference type="Pfam" id="PF00149"/>
    </source>
</evidence>
<evidence type="ECO:0008006" key="6">
    <source>
        <dbReference type="Google" id="ProtNLM"/>
    </source>
</evidence>
<dbReference type="GO" id="GO:0016788">
    <property type="term" value="F:hydrolase activity, acting on ester bonds"/>
    <property type="evidence" value="ECO:0007669"/>
    <property type="project" value="InterPro"/>
</dbReference>
<organism evidence="4 5">
    <name type="scientific">Eiseniibacteriota bacterium</name>
    <dbReference type="NCBI Taxonomy" id="2212470"/>
    <lineage>
        <taxon>Bacteria</taxon>
        <taxon>Candidatus Eiseniibacteriota</taxon>
    </lineage>
</organism>
<sequence length="1224" mass="133409">MGRVRYRQGIEFPGAAARPPVSCPLFGAMLASPLSMRIPRLVLAAMLWAWLCAPAAAEEARIVVLHTTDLHGALTPYDYLADRPAARGLVKLATMVEAVRAEKLPTLLLDGGDCIEGSPLVTIYRHHDRALPDPMMAAMTRMRYDAMAIGNHEFDFGREALEQTRAAATFPWLAANVVKATDGAPAFGTSIVKMLGPLRVGVVGLTTPAVPSWEDSENVAGLRFLSPLEAARREVDRLRRAERCDLVVLLAHTGLERDPVTGAERRGDTPDENWGFRLATEVPGVDLIVLGHTHVVVPSAQIGGTLVTQAGKWGEGLGRVDLTLTRSSAAEPWKVVSRRAQVLAVADSTAPDTSLARLADPYHRAAQEVLATVIGTAARDIASPGGRYEDGPLWELIHRVQLEATGADVSLAALPDPAARIAWGPITARDLLRAYPFGNTLSAVELSGAALKQVLEHSARYLSDYTFEAGRPLSEPGYPGYNFDSAEGVTYEIDLTRPAGERIARLSFRGEPLAPDRRLKVAVNSYRVHGGGGFPALSKAPIVWHQSRDIRELLIDHVRRARTLDGGFTRNWGIVPDYASARERPLIDLLVRQGVLDRSEALHLSPEAPARRGDLAYWLARAFGWREQKLSGAFADAPDSLEPWLDGLLKRRVLRDAGSSDQIQPFAPARLSTALDWCERAARHERYRLKPTYDATFRDGLLAGVGVARRPAARGDTLTRSQALGIVANTRFPWIRILETTDFHGAILSVGRDRRTGRAIGTSPVLAAHIERLRAENPEGTVLIDGGDLFQGTMISNLQFGRPMVEQMNALHYAAAAIGNHEFDWSADTLERRVREMRFAELGANLRERRTGRMPAWVRADTVFTRRGVRIGVLGLCYRFTPTVTLATNVRHLEFQDDSTTAARLVPQLRTMADVVIGVGHIPAETDSTRRLRGGDLARLARGVKGVDAWFGGHSHNQVLDRVDGVPVMIAGAHGEVIGVCDLVMDPVKHRVVESRADLVLTYADQVTPDSAMQARVERWNSAVAPIASKPIGKCTRRLTLSRGGESTVGDFVADAIRRALGVDIALQNSGGLRAELGEGTVTRGAIYEVMPFDNVIFTLELTGAEVRRALEQALRYGRVTQVSGVRYRFDRRRPDFQRILSLTDTAGVALDESRIYKVACNDFMATGGDNYDVLSGGRNRTATGVLVRDVLEAYVAQRSKTGSLDVSLDGRIESVGQGGSGGN</sequence>
<dbReference type="PANTHER" id="PTHR11575">
    <property type="entry name" value="5'-NUCLEOTIDASE-RELATED"/>
    <property type="match status" value="1"/>
</dbReference>
<dbReference type="EMBL" id="VBOT01000103">
    <property type="protein sequence ID" value="TMQ50255.1"/>
    <property type="molecule type" value="Genomic_DNA"/>
</dbReference>
<dbReference type="PANTHER" id="PTHR11575:SF24">
    <property type="entry name" value="5'-NUCLEOTIDASE"/>
    <property type="match status" value="1"/>
</dbReference>
<comment type="caution">
    <text evidence="4">The sequence shown here is derived from an EMBL/GenBank/DDBJ whole genome shotgun (WGS) entry which is preliminary data.</text>
</comment>
<proteinExistence type="predicted"/>
<dbReference type="CDD" id="cd00845">
    <property type="entry name" value="MPP_UshA_N_like"/>
    <property type="match status" value="1"/>
</dbReference>
<dbReference type="GO" id="GO:0000166">
    <property type="term" value="F:nucleotide binding"/>
    <property type="evidence" value="ECO:0007669"/>
    <property type="project" value="InterPro"/>
</dbReference>
<dbReference type="PRINTS" id="PR01607">
    <property type="entry name" value="APYRASEFAMLY"/>
</dbReference>
<dbReference type="PROSITE" id="PS00786">
    <property type="entry name" value="5_NUCLEOTIDASE_2"/>
    <property type="match status" value="2"/>
</dbReference>
<dbReference type="SUPFAM" id="SSF55816">
    <property type="entry name" value="5'-nucleotidase (syn. UDP-sugar hydrolase), C-terminal domain"/>
    <property type="match status" value="2"/>
</dbReference>
<dbReference type="InterPro" id="IPR029052">
    <property type="entry name" value="Metallo-depent_PP-like"/>
</dbReference>
<feature type="domain" description="Calcineurin-like phosphoesterase" evidence="2">
    <location>
        <begin position="63"/>
        <end position="295"/>
    </location>
</feature>
<dbReference type="PROSITE" id="PS00785">
    <property type="entry name" value="5_NUCLEOTIDASE_1"/>
    <property type="match status" value="1"/>
</dbReference>
<dbReference type="Gene3D" id="3.60.21.10">
    <property type="match status" value="2"/>
</dbReference>
<dbReference type="InterPro" id="IPR036907">
    <property type="entry name" value="5'-Nucleotdase_C_sf"/>
</dbReference>
<name>A0A538SFW6_UNCEI</name>
<dbReference type="InterPro" id="IPR004843">
    <property type="entry name" value="Calcineurin-like_PHP"/>
</dbReference>
<accession>A0A538SFW6</accession>
<dbReference type="InterPro" id="IPR008334">
    <property type="entry name" value="5'-Nucleotdase_C"/>
</dbReference>
<dbReference type="Pfam" id="PF02872">
    <property type="entry name" value="5_nucleotid_C"/>
    <property type="match status" value="2"/>
</dbReference>
<evidence type="ECO:0000313" key="5">
    <source>
        <dbReference type="Proteomes" id="UP000320184"/>
    </source>
</evidence>
<evidence type="ECO:0000313" key="4">
    <source>
        <dbReference type="EMBL" id="TMQ50255.1"/>
    </source>
</evidence>
<dbReference type="GO" id="GO:0046872">
    <property type="term" value="F:metal ion binding"/>
    <property type="evidence" value="ECO:0007669"/>
    <property type="project" value="InterPro"/>
</dbReference>
<dbReference type="SUPFAM" id="SSF56300">
    <property type="entry name" value="Metallo-dependent phosphatases"/>
    <property type="match status" value="2"/>
</dbReference>
<dbReference type="Proteomes" id="UP000320184">
    <property type="component" value="Unassembled WGS sequence"/>
</dbReference>
<dbReference type="GO" id="GO:0009166">
    <property type="term" value="P:nucleotide catabolic process"/>
    <property type="evidence" value="ECO:0007669"/>
    <property type="project" value="InterPro"/>
</dbReference>
<feature type="domain" description="Calcineurin-like phosphoesterase" evidence="2">
    <location>
        <begin position="735"/>
        <end position="957"/>
    </location>
</feature>
<gene>
    <name evidence="4" type="ORF">E6K73_08230</name>
</gene>
<dbReference type="GO" id="GO:0030288">
    <property type="term" value="C:outer membrane-bounded periplasmic space"/>
    <property type="evidence" value="ECO:0007669"/>
    <property type="project" value="TreeGrafter"/>
</dbReference>
<dbReference type="Gene3D" id="3.90.780.10">
    <property type="entry name" value="5'-Nucleotidase, C-terminal domain"/>
    <property type="match status" value="2"/>
</dbReference>
<dbReference type="InterPro" id="IPR006146">
    <property type="entry name" value="5'-Nucleotdase_CS"/>
</dbReference>
<evidence type="ECO:0000259" key="3">
    <source>
        <dbReference type="Pfam" id="PF02872"/>
    </source>
</evidence>
<feature type="domain" description="5'-Nucleotidase C-terminal" evidence="3">
    <location>
        <begin position="1033"/>
        <end position="1176"/>
    </location>
</feature>
<protein>
    <recommendedName>
        <fullName evidence="6">Bifunctional metallophosphatase/5'-nucleotidase</fullName>
    </recommendedName>
</protein>